<name>K2MP67_9HYPH</name>
<keyword evidence="1 6" id="KW-0436">Ligase</keyword>
<dbReference type="RefSeq" id="WP_008596545.1">
    <property type="nucleotide sequence ID" value="NZ_AMRM01000009.1"/>
</dbReference>
<comment type="function">
    <text evidence="6">Ligates lysine onto the cytidine present at position 34 of the AUA codon-specific tRNA(Ile) that contains the anticodon CAU, in an ATP-dependent manner. Cytidine is converted to lysidine, thus changing the amino acid specificity of the tRNA from methionine to isoleucine.</text>
</comment>
<evidence type="ECO:0000256" key="5">
    <source>
        <dbReference type="ARBA" id="ARBA00048539"/>
    </source>
</evidence>
<feature type="binding site" evidence="6">
    <location>
        <begin position="28"/>
        <end position="33"/>
    </location>
    <ligand>
        <name>ATP</name>
        <dbReference type="ChEBI" id="CHEBI:30616"/>
    </ligand>
</feature>
<dbReference type="Gene3D" id="3.40.50.620">
    <property type="entry name" value="HUPs"/>
    <property type="match status" value="1"/>
</dbReference>
<keyword evidence="3 6" id="KW-0547">Nucleotide-binding</keyword>
<comment type="subcellular location">
    <subcellularLocation>
        <location evidence="6">Cytoplasm</location>
    </subcellularLocation>
</comment>
<dbReference type="GO" id="GO:0006400">
    <property type="term" value="P:tRNA modification"/>
    <property type="evidence" value="ECO:0007669"/>
    <property type="project" value="UniProtKB-UniRule"/>
</dbReference>
<evidence type="ECO:0000256" key="1">
    <source>
        <dbReference type="ARBA" id="ARBA00022598"/>
    </source>
</evidence>
<dbReference type="PANTHER" id="PTHR43033">
    <property type="entry name" value="TRNA(ILE)-LYSIDINE SYNTHASE-RELATED"/>
    <property type="match status" value="1"/>
</dbReference>
<evidence type="ECO:0000256" key="2">
    <source>
        <dbReference type="ARBA" id="ARBA00022694"/>
    </source>
</evidence>
<protein>
    <recommendedName>
        <fullName evidence="6">tRNA(Ile)-lysidine synthase</fullName>
        <ecNumber evidence="6">6.3.4.19</ecNumber>
    </recommendedName>
    <alternativeName>
        <fullName evidence="6">tRNA(Ile)-2-lysyl-cytidine synthase</fullName>
    </alternativeName>
    <alternativeName>
        <fullName evidence="6">tRNA(Ile)-lysidine synthetase</fullName>
    </alternativeName>
</protein>
<dbReference type="InterPro" id="IPR012094">
    <property type="entry name" value="tRNA_Ile_lys_synt"/>
</dbReference>
<reference evidence="8 9" key="1">
    <citation type="journal article" date="2012" name="J. Bacteriol.">
        <title>Genome Sequence of Nitratireductor pacificus Type Strain pht-3B.</title>
        <authorList>
            <person name="Lai Q."/>
            <person name="Li G."/>
            <person name="Shao Z."/>
        </authorList>
    </citation>
    <scope>NUCLEOTIDE SEQUENCE [LARGE SCALE GENOMIC DNA]</scope>
    <source>
        <strain evidence="9">pht-3B</strain>
    </source>
</reference>
<keyword evidence="2 6" id="KW-0819">tRNA processing</keyword>
<gene>
    <name evidence="6" type="primary">tilS</name>
    <name evidence="8" type="ORF">NA2_09828</name>
</gene>
<feature type="domain" description="tRNA(Ile)-lysidine/2-thiocytidine synthase N-terminal" evidence="7">
    <location>
        <begin position="23"/>
        <end position="203"/>
    </location>
</feature>
<dbReference type="EC" id="6.3.4.19" evidence="6"/>
<dbReference type="STRING" id="391937.NA2_09828"/>
<evidence type="ECO:0000259" key="7">
    <source>
        <dbReference type="Pfam" id="PF01171"/>
    </source>
</evidence>
<proteinExistence type="inferred from homology"/>
<evidence type="ECO:0000313" key="9">
    <source>
        <dbReference type="Proteomes" id="UP000006786"/>
    </source>
</evidence>
<dbReference type="InterPro" id="IPR014729">
    <property type="entry name" value="Rossmann-like_a/b/a_fold"/>
</dbReference>
<dbReference type="InterPro" id="IPR011063">
    <property type="entry name" value="TilS/TtcA_N"/>
</dbReference>
<sequence>MLTPVMQPDAFFSRYSLDRHKHLVAAVSGGGDSLALLLLLSSFLSSRPHAPRLTAVTVDHGLRPEAAAEARFVADFCRMRGIAHRIMVWRGQKPSTGISEASRTARMALLAEAARDLGADVVFTGHTRDDQAETVFMRGARGNGRGAAGIAPAALHEGATWFVRPLLSARRTALRAFLAAEGVGWIDDPSNDNPAYERVRARQALSADAVEDLAVRADTAARERIALGERAAGLIEAHLRRAAPGLYRVDGGLFTGEDETAALYAFRLAAAMAGGTAQLAGAAAAEQAFAAARSGFCATLSRAVFDVRRAGIHLHRERRNLPAVEAGSFPFLWDGRYWIETAAGTRIAAFGSEARAAVAEGADGLPQDLVFAGQSTEPADWRDGRLLGAATGLGGMPARRVSAPWARLLPSFDMAPANALTRLALGKTVMDAP</sequence>
<dbReference type="HAMAP" id="MF_01161">
    <property type="entry name" value="tRNA_Ile_lys_synt"/>
    <property type="match status" value="1"/>
</dbReference>
<comment type="similarity">
    <text evidence="6">Belongs to the tRNA(Ile)-lysidine synthase family.</text>
</comment>
<keyword evidence="4 6" id="KW-0067">ATP-binding</keyword>
<comment type="domain">
    <text evidence="6">The N-terminal region contains the highly conserved SGGXDS motif, predicted to be a P-loop motif involved in ATP binding.</text>
</comment>
<dbReference type="InterPro" id="IPR012795">
    <property type="entry name" value="tRNA_Ile_lys_synt_N"/>
</dbReference>
<dbReference type="eggNOG" id="COG0037">
    <property type="taxonomic scope" value="Bacteria"/>
</dbReference>
<dbReference type="PANTHER" id="PTHR43033:SF1">
    <property type="entry name" value="TRNA(ILE)-LYSIDINE SYNTHASE-RELATED"/>
    <property type="match status" value="1"/>
</dbReference>
<comment type="caution">
    <text evidence="8">The sequence shown here is derived from an EMBL/GenBank/DDBJ whole genome shotgun (WGS) entry which is preliminary data.</text>
</comment>
<dbReference type="CDD" id="cd01992">
    <property type="entry name" value="TilS_N"/>
    <property type="match status" value="1"/>
</dbReference>
<evidence type="ECO:0000256" key="3">
    <source>
        <dbReference type="ARBA" id="ARBA00022741"/>
    </source>
</evidence>
<evidence type="ECO:0000256" key="4">
    <source>
        <dbReference type="ARBA" id="ARBA00022840"/>
    </source>
</evidence>
<dbReference type="EMBL" id="AMRM01000009">
    <property type="protein sequence ID" value="EKF19072.1"/>
    <property type="molecule type" value="Genomic_DNA"/>
</dbReference>
<dbReference type="Proteomes" id="UP000006786">
    <property type="component" value="Unassembled WGS sequence"/>
</dbReference>
<dbReference type="AlphaFoldDB" id="K2MP67"/>
<evidence type="ECO:0000313" key="8">
    <source>
        <dbReference type="EMBL" id="EKF19072.1"/>
    </source>
</evidence>
<evidence type="ECO:0000256" key="6">
    <source>
        <dbReference type="HAMAP-Rule" id="MF_01161"/>
    </source>
</evidence>
<accession>K2MP67</accession>
<dbReference type="SUPFAM" id="SSF52402">
    <property type="entry name" value="Adenine nucleotide alpha hydrolases-like"/>
    <property type="match status" value="1"/>
</dbReference>
<dbReference type="Pfam" id="PF01171">
    <property type="entry name" value="ATP_bind_3"/>
    <property type="match status" value="1"/>
</dbReference>
<comment type="catalytic activity">
    <reaction evidence="5 6">
        <text>cytidine(34) in tRNA(Ile2) + L-lysine + ATP = lysidine(34) in tRNA(Ile2) + AMP + diphosphate + H(+)</text>
        <dbReference type="Rhea" id="RHEA:43744"/>
        <dbReference type="Rhea" id="RHEA-COMP:10625"/>
        <dbReference type="Rhea" id="RHEA-COMP:10670"/>
        <dbReference type="ChEBI" id="CHEBI:15378"/>
        <dbReference type="ChEBI" id="CHEBI:30616"/>
        <dbReference type="ChEBI" id="CHEBI:32551"/>
        <dbReference type="ChEBI" id="CHEBI:33019"/>
        <dbReference type="ChEBI" id="CHEBI:82748"/>
        <dbReference type="ChEBI" id="CHEBI:83665"/>
        <dbReference type="ChEBI" id="CHEBI:456215"/>
        <dbReference type="EC" id="6.3.4.19"/>
    </reaction>
</comment>
<dbReference type="GO" id="GO:0032267">
    <property type="term" value="F:tRNA(Ile)-lysidine synthase activity"/>
    <property type="evidence" value="ECO:0007669"/>
    <property type="project" value="UniProtKB-EC"/>
</dbReference>
<keyword evidence="9" id="KW-1185">Reference proteome</keyword>
<dbReference type="GO" id="GO:0005737">
    <property type="term" value="C:cytoplasm"/>
    <property type="evidence" value="ECO:0007669"/>
    <property type="project" value="UniProtKB-SubCell"/>
</dbReference>
<dbReference type="PATRIC" id="fig|391937.3.peg.2026"/>
<dbReference type="NCBIfam" id="TIGR02432">
    <property type="entry name" value="lysidine_TilS_N"/>
    <property type="match status" value="1"/>
</dbReference>
<keyword evidence="6" id="KW-0963">Cytoplasm</keyword>
<dbReference type="GO" id="GO:0005524">
    <property type="term" value="F:ATP binding"/>
    <property type="evidence" value="ECO:0007669"/>
    <property type="project" value="UniProtKB-UniRule"/>
</dbReference>
<organism evidence="8 9">
    <name type="scientific">Nitratireductor pacificus pht-3B</name>
    <dbReference type="NCBI Taxonomy" id="391937"/>
    <lineage>
        <taxon>Bacteria</taxon>
        <taxon>Pseudomonadati</taxon>
        <taxon>Pseudomonadota</taxon>
        <taxon>Alphaproteobacteria</taxon>
        <taxon>Hyphomicrobiales</taxon>
        <taxon>Phyllobacteriaceae</taxon>
        <taxon>Nitratireductor</taxon>
    </lineage>
</organism>